<sequence length="271" mass="30952">MKLIDSHIHFWDVANELNSWVKKTSLPQSISPEDVDATGYVHIEAHAEHLSPLCELTWLRNTFATGNIRVIAFLDFTQPLQEFERRLLLLAAQPEIVGVRQVMASSRVSAYSPFQQTLPADLPRKLAMLAANNLIFDAQMYPDQYLPILDDIIASDVIMAMEHMALPIATSAENMQTWQTLLKLVSQQPNCTLKLSGFDIVNHNNDITRVLDILFDVMPMERLCWGSNYPVSNQNDYRCWQTRLSNYLGDPTIENTVFYQTANRLYFNGTL</sequence>
<comment type="caution">
    <text evidence="3">The sequence shown here is derived from an EMBL/GenBank/DDBJ whole genome shotgun (WGS) entry which is preliminary data.</text>
</comment>
<keyword evidence="4" id="KW-1185">Reference proteome</keyword>
<dbReference type="Pfam" id="PF04909">
    <property type="entry name" value="Amidohydro_2"/>
    <property type="match status" value="1"/>
</dbReference>
<dbReference type="EMBL" id="JAATNW010000002">
    <property type="protein sequence ID" value="NMH59105.1"/>
    <property type="molecule type" value="Genomic_DNA"/>
</dbReference>
<accession>A0ABX1QY07</accession>
<reference evidence="3 4" key="1">
    <citation type="submission" date="2020-03" db="EMBL/GenBank/DDBJ databases">
        <title>Alteromonas ponticola sp. nov., isolated from seawater.</title>
        <authorList>
            <person name="Yoon J.-H."/>
            <person name="Kim Y.-O."/>
        </authorList>
    </citation>
    <scope>NUCLEOTIDE SEQUENCE [LARGE SCALE GENOMIC DNA]</scope>
    <source>
        <strain evidence="3 4">MYP5</strain>
    </source>
</reference>
<proteinExistence type="inferred from homology"/>
<dbReference type="RefSeq" id="WP_169209678.1">
    <property type="nucleotide sequence ID" value="NZ_JAATNW010000002.1"/>
</dbReference>
<dbReference type="PANTHER" id="PTHR43569">
    <property type="entry name" value="AMIDOHYDROLASE"/>
    <property type="match status" value="1"/>
</dbReference>
<dbReference type="InterPro" id="IPR032466">
    <property type="entry name" value="Metal_Hydrolase"/>
</dbReference>
<organism evidence="3 4">
    <name type="scientific">Alteromonas ponticola</name>
    <dbReference type="NCBI Taxonomy" id="2720613"/>
    <lineage>
        <taxon>Bacteria</taxon>
        <taxon>Pseudomonadati</taxon>
        <taxon>Pseudomonadota</taxon>
        <taxon>Gammaproteobacteria</taxon>
        <taxon>Alteromonadales</taxon>
        <taxon>Alteromonadaceae</taxon>
        <taxon>Alteromonas/Salinimonas group</taxon>
        <taxon>Alteromonas</taxon>
    </lineage>
</organism>
<dbReference type="PANTHER" id="PTHR43569:SF2">
    <property type="entry name" value="AMIDOHYDROLASE-RELATED DOMAIN-CONTAINING PROTEIN"/>
    <property type="match status" value="1"/>
</dbReference>
<gene>
    <name evidence="3" type="ORF">HCJ96_03600</name>
</gene>
<dbReference type="Gene3D" id="3.20.20.140">
    <property type="entry name" value="Metal-dependent hydrolases"/>
    <property type="match status" value="1"/>
</dbReference>
<evidence type="ECO:0000256" key="1">
    <source>
        <dbReference type="ARBA" id="ARBA00038310"/>
    </source>
</evidence>
<feature type="domain" description="Amidohydrolase-related" evidence="2">
    <location>
        <begin position="4"/>
        <end position="266"/>
    </location>
</feature>
<protein>
    <submittedName>
        <fullName evidence="3">Amidohydrolase family protein</fullName>
    </submittedName>
</protein>
<dbReference type="InterPro" id="IPR052350">
    <property type="entry name" value="Metallo-dep_Lactonases"/>
</dbReference>
<evidence type="ECO:0000313" key="3">
    <source>
        <dbReference type="EMBL" id="NMH59105.1"/>
    </source>
</evidence>
<evidence type="ECO:0000259" key="2">
    <source>
        <dbReference type="Pfam" id="PF04909"/>
    </source>
</evidence>
<dbReference type="Proteomes" id="UP000709336">
    <property type="component" value="Unassembled WGS sequence"/>
</dbReference>
<comment type="similarity">
    <text evidence="1">Belongs to the metallo-dependent hydrolases superfamily.</text>
</comment>
<dbReference type="SUPFAM" id="SSF51556">
    <property type="entry name" value="Metallo-dependent hydrolases"/>
    <property type="match status" value="1"/>
</dbReference>
<evidence type="ECO:0000313" key="4">
    <source>
        <dbReference type="Proteomes" id="UP000709336"/>
    </source>
</evidence>
<name>A0ABX1QY07_9ALTE</name>
<dbReference type="InterPro" id="IPR006680">
    <property type="entry name" value="Amidohydro-rel"/>
</dbReference>